<dbReference type="Gene3D" id="1.25.40.20">
    <property type="entry name" value="Ankyrin repeat-containing domain"/>
    <property type="match status" value="1"/>
</dbReference>
<evidence type="ECO:0000256" key="1">
    <source>
        <dbReference type="SAM" id="MobiDB-lite"/>
    </source>
</evidence>
<name>A0A7R8CWW5_LEPSM</name>
<evidence type="ECO:0000313" key="2">
    <source>
        <dbReference type="EMBL" id="CAF2955704.1"/>
    </source>
</evidence>
<dbReference type="OrthoDB" id="5406014at2759"/>
<dbReference type="SUPFAM" id="SSF48403">
    <property type="entry name" value="Ankyrin repeat"/>
    <property type="match status" value="1"/>
</dbReference>
<sequence length="353" mass="38983">MMSGGCAPFAVQQLKSQGIYFITPQMSPPYCSFGLRKRTLDSLNGKMSSSIILINNVSPQGDEDCQYSITSLKEIIREDVCGIRLEKSTNSFDGESFLAICTEGDVEDLITFLDEFSHEDKKLTPEILNEPDTSGRVPVSYVCSNGVIEMLEILEDVPGIDYNIPDKEGNTCLHFAAQAGHVQAAIQGRVKCSKLLLFSGASPFRRDYGRSYTPSQWAKFCGRYVCADSIEKFVRSAVPGSIDSSFGDLGGSANDKFKFRSIHNSPRDGSSWLSRKIKKAFTKDDCLRFKKRSDSNAGGGGTDPRSSRKFIIPQLQITPISNNNNASSNPNSKDSHAFTSSSKVTKKKERRIW</sequence>
<accession>A0A7R8CWW5</accession>
<dbReference type="PROSITE" id="PS50088">
    <property type="entry name" value="ANK_REPEAT"/>
    <property type="match status" value="1"/>
</dbReference>
<dbReference type="Pfam" id="PF12796">
    <property type="entry name" value="Ank_2"/>
    <property type="match status" value="1"/>
</dbReference>
<dbReference type="EMBL" id="HG994584">
    <property type="protein sequence ID" value="CAF2955704.1"/>
    <property type="molecule type" value="Genomic_DNA"/>
</dbReference>
<evidence type="ECO:0000313" key="3">
    <source>
        <dbReference type="Proteomes" id="UP000675881"/>
    </source>
</evidence>
<keyword evidence="3" id="KW-1185">Reference proteome</keyword>
<feature type="region of interest" description="Disordered" evidence="1">
    <location>
        <begin position="318"/>
        <end position="353"/>
    </location>
</feature>
<feature type="compositionally biased region" description="Low complexity" evidence="1">
    <location>
        <begin position="321"/>
        <end position="332"/>
    </location>
</feature>
<proteinExistence type="predicted"/>
<dbReference type="InterPro" id="IPR036770">
    <property type="entry name" value="Ankyrin_rpt-contain_sf"/>
</dbReference>
<dbReference type="AlphaFoldDB" id="A0A7R8CWW5"/>
<gene>
    <name evidence="2" type="ORF">LSAA_10305</name>
</gene>
<dbReference type="Proteomes" id="UP000675881">
    <property type="component" value="Chromosome 5"/>
</dbReference>
<dbReference type="InterPro" id="IPR002110">
    <property type="entry name" value="Ankyrin_rpt"/>
</dbReference>
<protein>
    <submittedName>
        <fullName evidence="2">(salmon louse) hypothetical protein</fullName>
    </submittedName>
</protein>
<feature type="compositionally biased region" description="Basic residues" evidence="1">
    <location>
        <begin position="344"/>
        <end position="353"/>
    </location>
</feature>
<organism evidence="2 3">
    <name type="scientific">Lepeophtheirus salmonis</name>
    <name type="common">Salmon louse</name>
    <name type="synonym">Caligus salmonis</name>
    <dbReference type="NCBI Taxonomy" id="72036"/>
    <lineage>
        <taxon>Eukaryota</taxon>
        <taxon>Metazoa</taxon>
        <taxon>Ecdysozoa</taxon>
        <taxon>Arthropoda</taxon>
        <taxon>Crustacea</taxon>
        <taxon>Multicrustacea</taxon>
        <taxon>Hexanauplia</taxon>
        <taxon>Copepoda</taxon>
        <taxon>Siphonostomatoida</taxon>
        <taxon>Caligidae</taxon>
        <taxon>Lepeophtheirus</taxon>
    </lineage>
</organism>
<reference evidence="2" key="1">
    <citation type="submission" date="2021-02" db="EMBL/GenBank/DDBJ databases">
        <authorList>
            <person name="Bekaert M."/>
        </authorList>
    </citation>
    <scope>NUCLEOTIDE SEQUENCE</scope>
    <source>
        <strain evidence="2">IoA-00</strain>
    </source>
</reference>